<evidence type="ECO:0000313" key="7">
    <source>
        <dbReference type="Proteomes" id="UP001208570"/>
    </source>
</evidence>
<sequence>MAAGCPAKCAKFLLIAFNIIFWISDLIKKNLMDDIETKNFTMGKDSDGKIIYTDIGKNLNLFQEEFHCCGLNNSSDYTKLTDKDVFVKKIPYSCYKLNDEKKKITMPQFTDVDLKKLNNKGCKDELIKWFEDNTIILIGIAIGIACLEIFGVIFAVCLCRNPSREEYQ</sequence>
<dbReference type="EMBL" id="JAODUP010000070">
    <property type="protein sequence ID" value="KAK2164036.1"/>
    <property type="molecule type" value="Genomic_DNA"/>
</dbReference>
<keyword evidence="7" id="KW-1185">Reference proteome</keyword>
<dbReference type="AlphaFoldDB" id="A0AAD9NDA5"/>
<dbReference type="SUPFAM" id="SSF48652">
    <property type="entry name" value="Tetraspanin"/>
    <property type="match status" value="1"/>
</dbReference>
<feature type="transmembrane region" description="Helical" evidence="5">
    <location>
        <begin position="135"/>
        <end position="159"/>
    </location>
</feature>
<evidence type="ECO:0000256" key="2">
    <source>
        <dbReference type="ARBA" id="ARBA00022692"/>
    </source>
</evidence>
<evidence type="ECO:0000313" key="6">
    <source>
        <dbReference type="EMBL" id="KAK2164036.1"/>
    </source>
</evidence>
<dbReference type="InterPro" id="IPR008952">
    <property type="entry name" value="Tetraspanin_EC2_sf"/>
</dbReference>
<evidence type="ECO:0000256" key="5">
    <source>
        <dbReference type="SAM" id="Phobius"/>
    </source>
</evidence>
<dbReference type="CDD" id="cd03127">
    <property type="entry name" value="tetraspanin_LEL"/>
    <property type="match status" value="1"/>
</dbReference>
<dbReference type="InterPro" id="IPR018499">
    <property type="entry name" value="Tetraspanin/Peripherin"/>
</dbReference>
<evidence type="ECO:0000256" key="4">
    <source>
        <dbReference type="ARBA" id="ARBA00023136"/>
    </source>
</evidence>
<dbReference type="Pfam" id="PF00335">
    <property type="entry name" value="Tetraspanin"/>
    <property type="match status" value="1"/>
</dbReference>
<organism evidence="6 7">
    <name type="scientific">Paralvinella palmiformis</name>
    <dbReference type="NCBI Taxonomy" id="53620"/>
    <lineage>
        <taxon>Eukaryota</taxon>
        <taxon>Metazoa</taxon>
        <taxon>Spiralia</taxon>
        <taxon>Lophotrochozoa</taxon>
        <taxon>Annelida</taxon>
        <taxon>Polychaeta</taxon>
        <taxon>Sedentaria</taxon>
        <taxon>Canalipalpata</taxon>
        <taxon>Terebellida</taxon>
        <taxon>Terebelliformia</taxon>
        <taxon>Alvinellidae</taxon>
        <taxon>Paralvinella</taxon>
    </lineage>
</organism>
<name>A0AAD9NDA5_9ANNE</name>
<reference evidence="6" key="1">
    <citation type="journal article" date="2023" name="Mol. Biol. Evol.">
        <title>Third-Generation Sequencing Reveals the Adaptive Role of the Epigenome in Three Deep-Sea Polychaetes.</title>
        <authorList>
            <person name="Perez M."/>
            <person name="Aroh O."/>
            <person name="Sun Y."/>
            <person name="Lan Y."/>
            <person name="Juniper S.K."/>
            <person name="Young C.R."/>
            <person name="Angers B."/>
            <person name="Qian P.Y."/>
        </authorList>
    </citation>
    <scope>NUCLEOTIDE SEQUENCE</scope>
    <source>
        <strain evidence="6">P08H-3</strain>
    </source>
</reference>
<protein>
    <recommendedName>
        <fullName evidence="8">Tetraspanin</fullName>
    </recommendedName>
</protein>
<keyword evidence="4 5" id="KW-0472">Membrane</keyword>
<dbReference type="GO" id="GO:0016020">
    <property type="term" value="C:membrane"/>
    <property type="evidence" value="ECO:0007669"/>
    <property type="project" value="UniProtKB-SubCell"/>
</dbReference>
<dbReference type="Gene3D" id="1.10.1450.10">
    <property type="entry name" value="Tetraspanin"/>
    <property type="match status" value="1"/>
</dbReference>
<evidence type="ECO:0008006" key="8">
    <source>
        <dbReference type="Google" id="ProtNLM"/>
    </source>
</evidence>
<comment type="subcellular location">
    <subcellularLocation>
        <location evidence="1">Membrane</location>
        <topology evidence="1">Multi-pass membrane protein</topology>
    </subcellularLocation>
</comment>
<proteinExistence type="predicted"/>
<comment type="caution">
    <text evidence="6">The sequence shown here is derived from an EMBL/GenBank/DDBJ whole genome shotgun (WGS) entry which is preliminary data.</text>
</comment>
<evidence type="ECO:0000256" key="3">
    <source>
        <dbReference type="ARBA" id="ARBA00022989"/>
    </source>
</evidence>
<dbReference type="Proteomes" id="UP001208570">
    <property type="component" value="Unassembled WGS sequence"/>
</dbReference>
<keyword evidence="2 5" id="KW-0812">Transmembrane</keyword>
<keyword evidence="3 5" id="KW-1133">Transmembrane helix</keyword>
<evidence type="ECO:0000256" key="1">
    <source>
        <dbReference type="ARBA" id="ARBA00004141"/>
    </source>
</evidence>
<accession>A0AAD9NDA5</accession>
<gene>
    <name evidence="6" type="ORF">LSH36_70g07044</name>
</gene>